<reference evidence="1" key="1">
    <citation type="journal article" date="2020" name="Nature">
        <title>Giant virus diversity and host interactions through global metagenomics.</title>
        <authorList>
            <person name="Schulz F."/>
            <person name="Roux S."/>
            <person name="Paez-Espino D."/>
            <person name="Jungbluth S."/>
            <person name="Walsh D.A."/>
            <person name="Denef V.J."/>
            <person name="McMahon K.D."/>
            <person name="Konstantinidis K.T."/>
            <person name="Eloe-Fadrosh E.A."/>
            <person name="Kyrpides N.C."/>
            <person name="Woyke T."/>
        </authorList>
    </citation>
    <scope>NUCLEOTIDE SEQUENCE</scope>
    <source>
        <strain evidence="1">GVMAG-S-3300011013-78</strain>
    </source>
</reference>
<organism evidence="1">
    <name type="scientific">viral metagenome</name>
    <dbReference type="NCBI Taxonomy" id="1070528"/>
    <lineage>
        <taxon>unclassified sequences</taxon>
        <taxon>metagenomes</taxon>
        <taxon>organismal metagenomes</taxon>
    </lineage>
</organism>
<dbReference type="Pfam" id="PF19662">
    <property type="entry name" value="DUF6165"/>
    <property type="match status" value="1"/>
</dbReference>
<protein>
    <submittedName>
        <fullName evidence="1">Uncharacterized protein</fullName>
    </submittedName>
</protein>
<proteinExistence type="predicted"/>
<accession>A0A6C0KGL1</accession>
<evidence type="ECO:0000313" key="1">
    <source>
        <dbReference type="EMBL" id="QHU16276.1"/>
    </source>
</evidence>
<dbReference type="InterPro" id="IPR046163">
    <property type="entry name" value="DUF6165"/>
</dbReference>
<name>A0A6C0KGL1_9ZZZZ</name>
<sequence length="382" mass="45379">MNIELPVSLGEALDKLTILDIKLEKIKDNRKEDVKKEYDMLFKKLEIYIEKYNYYYNILKKVNLDIWEMQDNFRYNNGDKVKLCLKIIEDNDSRFRIKKKINDIANSTIKEQKGYNIKKAFILTHLGLGDNITAIGMVRYLSTVYDEVLVVCKNKYKKNVELFYNDDDTIKIKGVNNDINISPNCGFNIKEFNLLTKGYELYMCGCHNLVNKYFDVNQIPYSFYNQINISVNKFWDYFHIPNNTFSKELFNTLNNNNYVFIHNQSSNGVVFTTDIIEKKLNINKNNILFINPNINCYDKNNEFYEIAEKFIGHKLINYINLIKNANYNILTDSSFFCMAINLEILNDNNYYISRNNRSYNNLYFSKNIFKDNKKKIFKQIKL</sequence>
<dbReference type="AlphaFoldDB" id="A0A6C0KGL1"/>
<dbReference type="EMBL" id="MN740878">
    <property type="protein sequence ID" value="QHU16276.1"/>
    <property type="molecule type" value="Genomic_DNA"/>
</dbReference>